<feature type="compositionally biased region" description="Acidic residues" evidence="1">
    <location>
        <begin position="338"/>
        <end position="353"/>
    </location>
</feature>
<name>A0A8H6JAP6_9PEZI</name>
<dbReference type="Pfam" id="PF06985">
    <property type="entry name" value="HET"/>
    <property type="match status" value="1"/>
</dbReference>
<comment type="caution">
    <text evidence="3">The sequence shown here is derived from an EMBL/GenBank/DDBJ whole genome shotgun (WGS) entry which is preliminary data.</text>
</comment>
<evidence type="ECO:0000313" key="4">
    <source>
        <dbReference type="Proteomes" id="UP000654918"/>
    </source>
</evidence>
<dbReference type="Proteomes" id="UP000654918">
    <property type="component" value="Unassembled WGS sequence"/>
</dbReference>
<evidence type="ECO:0000259" key="2">
    <source>
        <dbReference type="Pfam" id="PF06985"/>
    </source>
</evidence>
<sequence length="702" mass="77856">MAAFDYSTLALGDRDFRLLKLSPAANADEPLNGELLVRSIDPYVEEASKHADGEELSETADSYEAVSYAWGSEEKPRRIAIAGAEAAIAENLFHCLRRLRFQDRPRLLWVDALCINQSDNEEKQSQVLLLHGVYVGARRTLAYLGEEADGSSEAMDLIERYWRVNIPKELNAGARAFLEDAIGEPVPDAPTGAEAELPAEGDSKWLAVSRFWNRAWFKRAWIVQEFILARDVVMICGGKEASWKQLWPATIAMEDPESPPWPLVDEAGNEADSANDVMSNMAQRLRFYQLGSMRGAAQGHDDDHGHDHEHGGGCCGGHAHDEKEEEEEEEEEHKHDDAESEDGDEGEWEDEDDDPKRSTDLLSLLLSFREVEASDPRDLYYALLGLAADGDREEFQPDYSKTFEETALRFGRTLLHEAYSEELLDHAGIAEHLNGNATKFPSWLPDFRRPWRRMTVADAAESEAAGETDFDFGFDPNDEEDVLLLRGVKVDTIAQVSGVPRAAHRHTERPALWVKKDMLTLSKQLAKIPGFESAAYPTGESGLEAVLRTLTFFQAEGGEGEIPAATLSLAYRFCTAIEEDDLDPERKERDGLRREVMLSGATEEEANEALVAAAQILINSVFTTRSALDLVLARGGKYVGMVPDGTEAGDEVWVVKGCNAPFVLRKSADREGLMRIVGTAYVHGIMEGEAVEGGEFEPVSIH</sequence>
<organism evidence="3 4">
    <name type="scientific">Colletotrichum plurivorum</name>
    <dbReference type="NCBI Taxonomy" id="2175906"/>
    <lineage>
        <taxon>Eukaryota</taxon>
        <taxon>Fungi</taxon>
        <taxon>Dikarya</taxon>
        <taxon>Ascomycota</taxon>
        <taxon>Pezizomycotina</taxon>
        <taxon>Sordariomycetes</taxon>
        <taxon>Hypocreomycetidae</taxon>
        <taxon>Glomerellales</taxon>
        <taxon>Glomerellaceae</taxon>
        <taxon>Colletotrichum</taxon>
        <taxon>Colletotrichum orchidearum species complex</taxon>
    </lineage>
</organism>
<dbReference type="InterPro" id="IPR052895">
    <property type="entry name" value="HetReg/Transcr_Mod"/>
</dbReference>
<keyword evidence="4" id="KW-1185">Reference proteome</keyword>
<proteinExistence type="predicted"/>
<dbReference type="EMBL" id="WIGO01000535">
    <property type="protein sequence ID" value="KAF6809413.1"/>
    <property type="molecule type" value="Genomic_DNA"/>
</dbReference>
<evidence type="ECO:0000313" key="3">
    <source>
        <dbReference type="EMBL" id="KAF6809413.1"/>
    </source>
</evidence>
<feature type="region of interest" description="Disordered" evidence="1">
    <location>
        <begin position="296"/>
        <end position="356"/>
    </location>
</feature>
<protein>
    <submittedName>
        <fullName evidence="3">Ankyrin and het domain protein</fullName>
    </submittedName>
</protein>
<dbReference type="AlphaFoldDB" id="A0A8H6JAP6"/>
<dbReference type="PANTHER" id="PTHR24148:SF73">
    <property type="entry name" value="HET DOMAIN PROTEIN (AFU_ORTHOLOGUE AFUA_8G01020)"/>
    <property type="match status" value="1"/>
</dbReference>
<dbReference type="PANTHER" id="PTHR24148">
    <property type="entry name" value="ANKYRIN REPEAT DOMAIN-CONTAINING PROTEIN 39 HOMOLOG-RELATED"/>
    <property type="match status" value="1"/>
</dbReference>
<evidence type="ECO:0000256" key="1">
    <source>
        <dbReference type="SAM" id="MobiDB-lite"/>
    </source>
</evidence>
<accession>A0A8H6JAP6</accession>
<reference evidence="3" key="1">
    <citation type="journal article" date="2020" name="Phytopathology">
        <title>Genome Sequence Resources of Colletotrichum truncatum, C. plurivorum, C. musicola, and C. sojae: Four Species Pathogenic to Soybean (Glycine max).</title>
        <authorList>
            <person name="Rogerio F."/>
            <person name="Boufleur T.R."/>
            <person name="Ciampi-Guillardi M."/>
            <person name="Sukno S.A."/>
            <person name="Thon M.R."/>
            <person name="Massola Junior N.S."/>
            <person name="Baroncelli R."/>
        </authorList>
    </citation>
    <scope>NUCLEOTIDE SEQUENCE</scope>
    <source>
        <strain evidence="3">LFN00145</strain>
    </source>
</reference>
<gene>
    <name evidence="3" type="ORF">CPLU01_15506</name>
</gene>
<feature type="compositionally biased region" description="Basic and acidic residues" evidence="1">
    <location>
        <begin position="299"/>
        <end position="311"/>
    </location>
</feature>
<feature type="domain" description="Heterokaryon incompatibility" evidence="2">
    <location>
        <begin position="63"/>
        <end position="225"/>
    </location>
</feature>
<dbReference type="InterPro" id="IPR010730">
    <property type="entry name" value="HET"/>
</dbReference>
<dbReference type="Pfam" id="PF26639">
    <property type="entry name" value="Het-6_barrel"/>
    <property type="match status" value="1"/>
</dbReference>